<dbReference type="AlphaFoldDB" id="A0AA39A2F3"/>
<comment type="subcellular location">
    <subcellularLocation>
        <location evidence="1">Secreted</location>
    </subcellularLocation>
</comment>
<name>A0AA39A2F3_VITRO</name>
<protein>
    <submittedName>
        <fullName evidence="8">Uncharacterized protein</fullName>
    </submittedName>
</protein>
<evidence type="ECO:0000256" key="6">
    <source>
        <dbReference type="ARBA" id="ARBA00023157"/>
    </source>
</evidence>
<keyword evidence="4" id="KW-0372">Hormone</keyword>
<evidence type="ECO:0000256" key="5">
    <source>
        <dbReference type="ARBA" id="ARBA00022729"/>
    </source>
</evidence>
<evidence type="ECO:0000256" key="2">
    <source>
        <dbReference type="ARBA" id="ARBA00009178"/>
    </source>
</evidence>
<comment type="caution">
    <text evidence="8">The sequence shown here is derived from an EMBL/GenBank/DDBJ whole genome shotgun (WGS) entry which is preliminary data.</text>
</comment>
<evidence type="ECO:0000256" key="4">
    <source>
        <dbReference type="ARBA" id="ARBA00022702"/>
    </source>
</evidence>
<feature type="signal peptide" evidence="7">
    <location>
        <begin position="1"/>
        <end position="26"/>
    </location>
</feature>
<keyword evidence="3" id="KW-0964">Secreted</keyword>
<evidence type="ECO:0000256" key="1">
    <source>
        <dbReference type="ARBA" id="ARBA00004613"/>
    </source>
</evidence>
<evidence type="ECO:0000313" key="9">
    <source>
        <dbReference type="Proteomes" id="UP001168098"/>
    </source>
</evidence>
<dbReference type="Proteomes" id="UP001168098">
    <property type="component" value="Unassembled WGS sequence"/>
</dbReference>
<gene>
    <name evidence="8" type="ORF">PVL29_008006</name>
</gene>
<dbReference type="InterPro" id="IPR008801">
    <property type="entry name" value="RALF"/>
</dbReference>
<dbReference type="GO" id="GO:0005576">
    <property type="term" value="C:extracellular region"/>
    <property type="evidence" value="ECO:0007669"/>
    <property type="project" value="UniProtKB-SubCell"/>
</dbReference>
<comment type="similarity">
    <text evidence="2">Belongs to the plant rapid alkalinization factor (RALF) family.</text>
</comment>
<proteinExistence type="inferred from homology"/>
<evidence type="ECO:0000256" key="3">
    <source>
        <dbReference type="ARBA" id="ARBA00022525"/>
    </source>
</evidence>
<reference evidence="8 9" key="1">
    <citation type="journal article" date="2023" name="BMC Biotechnol.">
        <title>Vitis rotundifolia cv Carlos genome sequencing.</title>
        <authorList>
            <person name="Huff M."/>
            <person name="Hulse-Kemp A."/>
            <person name="Scheffler B."/>
            <person name="Youngblood R."/>
            <person name="Simpson S."/>
            <person name="Babiker E."/>
            <person name="Staton M."/>
        </authorList>
    </citation>
    <scope>NUCLEOTIDE SEQUENCE [LARGE SCALE GENOMIC DNA]</scope>
    <source>
        <tissue evidence="8">Leaf</tissue>
    </source>
</reference>
<dbReference type="EMBL" id="JARBHA010000006">
    <property type="protein sequence ID" value="KAJ9699192.1"/>
    <property type="molecule type" value="Genomic_DNA"/>
</dbReference>
<dbReference type="GO" id="GO:0040008">
    <property type="term" value="P:regulation of growth"/>
    <property type="evidence" value="ECO:0007669"/>
    <property type="project" value="UniProtKB-ARBA"/>
</dbReference>
<accession>A0AA39A2F3</accession>
<keyword evidence="6" id="KW-1015">Disulfide bond</keyword>
<dbReference type="Pfam" id="PF05498">
    <property type="entry name" value="RALF"/>
    <property type="match status" value="1"/>
</dbReference>
<keyword evidence="5 7" id="KW-0732">Signal</keyword>
<dbReference type="GO" id="GO:0005179">
    <property type="term" value="F:hormone activity"/>
    <property type="evidence" value="ECO:0007669"/>
    <property type="project" value="UniProtKB-KW"/>
</dbReference>
<sequence length="85" mass="9427">MGLSIAKKWLICLALISMILFMHVHGEVEIDKYLHPCEGPYPPAGCRENPKTPPEEAHKWKRGCSPVTRCRGGDFQDLGTPAKPA</sequence>
<evidence type="ECO:0000256" key="7">
    <source>
        <dbReference type="SAM" id="SignalP"/>
    </source>
</evidence>
<feature type="chain" id="PRO_5041452529" evidence="7">
    <location>
        <begin position="27"/>
        <end position="85"/>
    </location>
</feature>
<keyword evidence="9" id="KW-1185">Reference proteome</keyword>
<evidence type="ECO:0000313" key="8">
    <source>
        <dbReference type="EMBL" id="KAJ9699192.1"/>
    </source>
</evidence>
<organism evidence="8 9">
    <name type="scientific">Vitis rotundifolia</name>
    <name type="common">Muscadine grape</name>
    <dbReference type="NCBI Taxonomy" id="103349"/>
    <lineage>
        <taxon>Eukaryota</taxon>
        <taxon>Viridiplantae</taxon>
        <taxon>Streptophyta</taxon>
        <taxon>Embryophyta</taxon>
        <taxon>Tracheophyta</taxon>
        <taxon>Spermatophyta</taxon>
        <taxon>Magnoliopsida</taxon>
        <taxon>eudicotyledons</taxon>
        <taxon>Gunneridae</taxon>
        <taxon>Pentapetalae</taxon>
        <taxon>rosids</taxon>
        <taxon>Vitales</taxon>
        <taxon>Vitaceae</taxon>
        <taxon>Viteae</taxon>
        <taxon>Vitis</taxon>
    </lineage>
</organism>